<dbReference type="Gene3D" id="3.30.70.270">
    <property type="match status" value="1"/>
</dbReference>
<organism evidence="5 6">
    <name type="scientific">Halomonas colorata</name>
    <dbReference type="NCBI Taxonomy" id="2742615"/>
    <lineage>
        <taxon>Bacteria</taxon>
        <taxon>Pseudomonadati</taxon>
        <taxon>Pseudomonadota</taxon>
        <taxon>Gammaproteobacteria</taxon>
        <taxon>Oceanospirillales</taxon>
        <taxon>Halomonadaceae</taxon>
        <taxon>Halomonas</taxon>
    </lineage>
</organism>
<keyword evidence="6" id="KW-1185">Reference proteome</keyword>
<evidence type="ECO:0000313" key="5">
    <source>
        <dbReference type="EMBL" id="MBE0464525.1"/>
    </source>
</evidence>
<keyword evidence="1" id="KW-0597">Phosphoprotein</keyword>
<dbReference type="SMART" id="SM00448">
    <property type="entry name" value="REC"/>
    <property type="match status" value="1"/>
</dbReference>
<dbReference type="Gene3D" id="3.20.20.450">
    <property type="entry name" value="EAL domain"/>
    <property type="match status" value="1"/>
</dbReference>
<dbReference type="PROSITE" id="PS50110">
    <property type="entry name" value="RESPONSE_REGULATORY"/>
    <property type="match status" value="1"/>
</dbReference>
<dbReference type="PROSITE" id="PS50887">
    <property type="entry name" value="GGDEF"/>
    <property type="match status" value="1"/>
</dbReference>
<dbReference type="Pfam" id="PF00072">
    <property type="entry name" value="Response_reg"/>
    <property type="match status" value="1"/>
</dbReference>
<dbReference type="Gene3D" id="3.40.50.2300">
    <property type="match status" value="1"/>
</dbReference>
<dbReference type="NCBIfam" id="TIGR00254">
    <property type="entry name" value="GGDEF"/>
    <property type="match status" value="1"/>
</dbReference>
<dbReference type="SUPFAM" id="SSF52172">
    <property type="entry name" value="CheY-like"/>
    <property type="match status" value="1"/>
</dbReference>
<feature type="domain" description="EAL" evidence="3">
    <location>
        <begin position="308"/>
        <end position="561"/>
    </location>
</feature>
<dbReference type="SMART" id="SM00267">
    <property type="entry name" value="GGDEF"/>
    <property type="match status" value="1"/>
</dbReference>
<dbReference type="Pfam" id="PF00563">
    <property type="entry name" value="EAL"/>
    <property type="match status" value="1"/>
</dbReference>
<feature type="modified residue" description="4-aspartylphosphate" evidence="1">
    <location>
        <position position="59"/>
    </location>
</feature>
<dbReference type="InterPro" id="IPR029787">
    <property type="entry name" value="Nucleotide_cyclase"/>
</dbReference>
<dbReference type="SMART" id="SM00052">
    <property type="entry name" value="EAL"/>
    <property type="match status" value="1"/>
</dbReference>
<dbReference type="PANTHER" id="PTHR44757">
    <property type="entry name" value="DIGUANYLATE CYCLASE DGCP"/>
    <property type="match status" value="1"/>
</dbReference>
<evidence type="ECO:0000313" key="6">
    <source>
        <dbReference type="Proteomes" id="UP001645038"/>
    </source>
</evidence>
<evidence type="ECO:0000259" key="4">
    <source>
        <dbReference type="PROSITE" id="PS50887"/>
    </source>
</evidence>
<proteinExistence type="predicted"/>
<dbReference type="InterPro" id="IPR000160">
    <property type="entry name" value="GGDEF_dom"/>
</dbReference>
<dbReference type="Proteomes" id="UP001645038">
    <property type="component" value="Unassembled WGS sequence"/>
</dbReference>
<dbReference type="PROSITE" id="PS50883">
    <property type="entry name" value="EAL"/>
    <property type="match status" value="1"/>
</dbReference>
<dbReference type="InterPro" id="IPR043128">
    <property type="entry name" value="Rev_trsase/Diguanyl_cyclase"/>
</dbReference>
<evidence type="ECO:0000256" key="1">
    <source>
        <dbReference type="PROSITE-ProRule" id="PRU00169"/>
    </source>
</evidence>
<dbReference type="SUPFAM" id="SSF55073">
    <property type="entry name" value="Nucleotide cyclase"/>
    <property type="match status" value="1"/>
</dbReference>
<feature type="domain" description="Response regulatory" evidence="2">
    <location>
        <begin position="11"/>
        <end position="126"/>
    </location>
</feature>
<dbReference type="SUPFAM" id="SSF141868">
    <property type="entry name" value="EAL domain-like"/>
    <property type="match status" value="1"/>
</dbReference>
<evidence type="ECO:0000259" key="2">
    <source>
        <dbReference type="PROSITE" id="PS50110"/>
    </source>
</evidence>
<dbReference type="InterPro" id="IPR001633">
    <property type="entry name" value="EAL_dom"/>
</dbReference>
<dbReference type="CDD" id="cd01948">
    <property type="entry name" value="EAL"/>
    <property type="match status" value="1"/>
</dbReference>
<gene>
    <name evidence="5" type="ORF">EI547_13825</name>
</gene>
<dbReference type="RefSeq" id="WP_192539016.1">
    <property type="nucleotide sequence ID" value="NZ_RRZB01000037.1"/>
</dbReference>
<dbReference type="InterPro" id="IPR011006">
    <property type="entry name" value="CheY-like_superfamily"/>
</dbReference>
<feature type="domain" description="GGDEF" evidence="4">
    <location>
        <begin position="166"/>
        <end position="299"/>
    </location>
</feature>
<protein>
    <submittedName>
        <fullName evidence="5">EAL domain-containing protein</fullName>
    </submittedName>
</protein>
<evidence type="ECO:0000259" key="3">
    <source>
        <dbReference type="PROSITE" id="PS50883"/>
    </source>
</evidence>
<name>A0ABR9G0X8_9GAMM</name>
<dbReference type="PANTHER" id="PTHR44757:SF2">
    <property type="entry name" value="BIOFILM ARCHITECTURE MAINTENANCE PROTEIN MBAA"/>
    <property type="match status" value="1"/>
</dbReference>
<dbReference type="InterPro" id="IPR035919">
    <property type="entry name" value="EAL_sf"/>
</dbReference>
<sequence length="576" mass="64259">MLSKKFNLPSVILIVEDQASDALALGELVRDLGDVYIASDGFSGLAMAKEAKPDLVLLDIEMHGMDGFAVCKALKTDPDLCNAAVIFVTSHAETGNELRALEYGGIGFIRKPLNFPVARAHIKAHLALRSEAKRLTHHDALTGLPNRILLQERSEQALNIARRNHCRVAMLLLDLDNFKGINDSLGHSIGDAILRETATRLLNASRALDTVSRQGGDEFTILLLDVSSFEVVASFANRILAEIAVPFSLEGYRYDLCASIGISLFPDDSENVESLYRHAGAAMHQAKLEGRNRFRFFSSDIDSSIRHRHFLEQQMRSALEDGIFEVFYQPKVDSKSASIVGMEALVRWRDANGCLISPMDFIPLAEETGLIIPIGKFVLQKACHDTQELIKEGRQLVVSVNISTVQFLHESFLQMVNNTLLESGLRPEFLELEITEGVLAKDISHTQHILSSLRERGIRIAIDDFGTGYSNLAYLKRFPIDVLKIDKSFVHEMLFNKSDIAIIEAIINLAQALDLELVAEGVETQEQANSLRSLNCQILQGYLFSRPLPFIEFRDLLWETTTSIEAPGKHSRYWRG</sequence>
<dbReference type="EMBL" id="RRZB01000037">
    <property type="protein sequence ID" value="MBE0464525.1"/>
    <property type="molecule type" value="Genomic_DNA"/>
</dbReference>
<reference evidence="5 6" key="1">
    <citation type="submission" date="2020-07" db="EMBL/GenBank/DDBJ databases">
        <title>Halophilic bacteria isolated from french cheeses.</title>
        <authorList>
            <person name="Kothe C.I."/>
            <person name="Farah-Kraiem B."/>
            <person name="Renault P."/>
            <person name="Dridi B."/>
        </authorList>
    </citation>
    <scope>NUCLEOTIDE SEQUENCE [LARGE SCALE GENOMIC DNA]</scope>
    <source>
        <strain evidence="5 6">FME20</strain>
    </source>
</reference>
<accession>A0ABR9G0X8</accession>
<dbReference type="InterPro" id="IPR001789">
    <property type="entry name" value="Sig_transdc_resp-reg_receiver"/>
</dbReference>
<dbReference type="Pfam" id="PF00990">
    <property type="entry name" value="GGDEF"/>
    <property type="match status" value="1"/>
</dbReference>
<comment type="caution">
    <text evidence="5">The sequence shown here is derived from an EMBL/GenBank/DDBJ whole genome shotgun (WGS) entry which is preliminary data.</text>
</comment>
<dbReference type="InterPro" id="IPR052155">
    <property type="entry name" value="Biofilm_reg_signaling"/>
</dbReference>
<dbReference type="CDD" id="cd01949">
    <property type="entry name" value="GGDEF"/>
    <property type="match status" value="1"/>
</dbReference>